<dbReference type="EMBL" id="GGEC01068619">
    <property type="protein sequence ID" value="MBX49103.1"/>
    <property type="molecule type" value="Transcribed_RNA"/>
</dbReference>
<name>A0A2P2P387_RHIMU</name>
<sequence>MHKRHDFQGLFLIRTGKYQWTERNAFMRITKIS</sequence>
<organism evidence="1">
    <name type="scientific">Rhizophora mucronata</name>
    <name type="common">Asiatic mangrove</name>
    <dbReference type="NCBI Taxonomy" id="61149"/>
    <lineage>
        <taxon>Eukaryota</taxon>
        <taxon>Viridiplantae</taxon>
        <taxon>Streptophyta</taxon>
        <taxon>Embryophyta</taxon>
        <taxon>Tracheophyta</taxon>
        <taxon>Spermatophyta</taxon>
        <taxon>Magnoliopsida</taxon>
        <taxon>eudicotyledons</taxon>
        <taxon>Gunneridae</taxon>
        <taxon>Pentapetalae</taxon>
        <taxon>rosids</taxon>
        <taxon>fabids</taxon>
        <taxon>Malpighiales</taxon>
        <taxon>Rhizophoraceae</taxon>
        <taxon>Rhizophora</taxon>
    </lineage>
</organism>
<dbReference type="AlphaFoldDB" id="A0A2P2P387"/>
<evidence type="ECO:0000313" key="1">
    <source>
        <dbReference type="EMBL" id="MBX49103.1"/>
    </source>
</evidence>
<accession>A0A2P2P387</accession>
<proteinExistence type="predicted"/>
<reference evidence="1" key="1">
    <citation type="submission" date="2018-02" db="EMBL/GenBank/DDBJ databases">
        <title>Rhizophora mucronata_Transcriptome.</title>
        <authorList>
            <person name="Meera S.P."/>
            <person name="Sreeshan A."/>
            <person name="Augustine A."/>
        </authorList>
    </citation>
    <scope>NUCLEOTIDE SEQUENCE</scope>
    <source>
        <tissue evidence="1">Leaf</tissue>
    </source>
</reference>
<protein>
    <submittedName>
        <fullName evidence="1">Uncharacterized protein</fullName>
    </submittedName>
</protein>